<evidence type="ECO:0000313" key="4">
    <source>
        <dbReference type="Proteomes" id="UP000280307"/>
    </source>
</evidence>
<proteinExistence type="predicted"/>
<accession>A0A426U492</accession>
<feature type="region of interest" description="Disordered" evidence="1">
    <location>
        <begin position="13"/>
        <end position="39"/>
    </location>
</feature>
<keyword evidence="2" id="KW-1133">Transmembrane helix</keyword>
<evidence type="ECO:0000313" key="3">
    <source>
        <dbReference type="EMBL" id="RRR74711.1"/>
    </source>
</evidence>
<protein>
    <submittedName>
        <fullName evidence="3">YtxH domain-containing protein</fullName>
    </submittedName>
</protein>
<feature type="transmembrane region" description="Helical" evidence="2">
    <location>
        <begin position="149"/>
        <end position="169"/>
    </location>
</feature>
<keyword evidence="2" id="KW-0472">Membrane</keyword>
<evidence type="ECO:0000256" key="1">
    <source>
        <dbReference type="SAM" id="MobiDB-lite"/>
    </source>
</evidence>
<keyword evidence="2" id="KW-0812">Transmembrane</keyword>
<feature type="compositionally biased region" description="Polar residues" evidence="1">
    <location>
        <begin position="18"/>
        <end position="30"/>
    </location>
</feature>
<gene>
    <name evidence="3" type="ORF">EI684_06465</name>
</gene>
<name>A0A426U492_9CHLR</name>
<dbReference type="EMBL" id="RSAS01000245">
    <property type="protein sequence ID" value="RRR74711.1"/>
    <property type="molecule type" value="Genomic_DNA"/>
</dbReference>
<organism evidence="3 4">
    <name type="scientific">Candidatus Viridilinea halotolerans</name>
    <dbReference type="NCBI Taxonomy" id="2491704"/>
    <lineage>
        <taxon>Bacteria</taxon>
        <taxon>Bacillati</taxon>
        <taxon>Chloroflexota</taxon>
        <taxon>Chloroflexia</taxon>
        <taxon>Chloroflexales</taxon>
        <taxon>Chloroflexineae</taxon>
        <taxon>Oscillochloridaceae</taxon>
        <taxon>Candidatus Viridilinea</taxon>
    </lineage>
</organism>
<comment type="caution">
    <text evidence="3">The sequence shown here is derived from an EMBL/GenBank/DDBJ whole genome shotgun (WGS) entry which is preliminary data.</text>
</comment>
<dbReference type="AlphaFoldDB" id="A0A426U492"/>
<dbReference type="Proteomes" id="UP000280307">
    <property type="component" value="Unassembled WGS sequence"/>
</dbReference>
<evidence type="ECO:0000256" key="2">
    <source>
        <dbReference type="SAM" id="Phobius"/>
    </source>
</evidence>
<sequence>MDLRRNEWAIGSHADDAASQSTSYLRSHSVNEMADDARDKVDEMASDARDKVGEMADDVRDKADEVASNVREKADEVGTQASAKINGVVNGTGQQVSNLGQAIRKRTTKNRADKATNAAADALERSGRYLQDQDVNGIHGGLEKMICRYPIATLLISAGISFILGRRIFR</sequence>
<dbReference type="Gene3D" id="1.20.120.20">
    <property type="entry name" value="Apolipoprotein"/>
    <property type="match status" value="1"/>
</dbReference>
<reference evidence="3 4" key="1">
    <citation type="submission" date="2018-12" db="EMBL/GenBank/DDBJ databases">
        <title>Genome Sequence of Candidatus Viridilinea halotolerans isolated from saline sulfide-rich spring.</title>
        <authorList>
            <person name="Grouzdev D.S."/>
            <person name="Burganskaya E.I."/>
            <person name="Krutkina M.S."/>
            <person name="Sukhacheva M.V."/>
            <person name="Gorlenko V.M."/>
        </authorList>
    </citation>
    <scope>NUCLEOTIDE SEQUENCE [LARGE SCALE GENOMIC DNA]</scope>
    <source>
        <strain evidence="3">Chok-6</strain>
    </source>
</reference>